<feature type="domain" description="Paired" evidence="8">
    <location>
        <begin position="20"/>
        <end position="127"/>
    </location>
</feature>
<proteinExistence type="predicted"/>
<dbReference type="Proteomes" id="UP000095283">
    <property type="component" value="Unplaced"/>
</dbReference>
<dbReference type="Gene3D" id="1.10.10.10">
    <property type="entry name" value="Winged helix-like DNA-binding domain superfamily/Winged helix DNA-binding domain"/>
    <property type="match status" value="1"/>
</dbReference>
<dbReference type="InterPro" id="IPR043565">
    <property type="entry name" value="PAX_fam"/>
</dbReference>
<dbReference type="InterPro" id="IPR036388">
    <property type="entry name" value="WH-like_DNA-bd_sf"/>
</dbReference>
<dbReference type="PANTHER" id="PTHR45636:SF49">
    <property type="entry name" value="PAIRED BOX PROTEIN 3 HOMOLOG"/>
    <property type="match status" value="1"/>
</dbReference>
<keyword evidence="4" id="KW-0805">Transcription regulation</keyword>
<reference evidence="10" key="1">
    <citation type="submission" date="2016-11" db="UniProtKB">
        <authorList>
            <consortium name="WormBaseParasite"/>
        </authorList>
    </citation>
    <scope>IDENTIFICATION</scope>
</reference>
<accession>A0A1I7WW79</accession>
<sequence length="127" mass="13918">MQTSQATMSADTITFNHILGQGKVNQLGGVFINGRPLPQHIRVKIIEMASKGVKPCHISRQLRVSHGAVSKILNRYAETGSISPGQRFALAQQHQPLLLSLVSLEQKVGHGKKGKRRRDLATVLTAY</sequence>
<dbReference type="PRINTS" id="PR00027">
    <property type="entry name" value="PAIREDBOX"/>
</dbReference>
<dbReference type="GO" id="GO:0000981">
    <property type="term" value="F:DNA-binding transcription factor activity, RNA polymerase II-specific"/>
    <property type="evidence" value="ECO:0007669"/>
    <property type="project" value="TreeGrafter"/>
</dbReference>
<evidence type="ECO:0000256" key="5">
    <source>
        <dbReference type="ARBA" id="ARBA00023125"/>
    </source>
</evidence>
<dbReference type="WBParaSite" id="Hba_09392">
    <property type="protein sequence ID" value="Hba_09392"/>
    <property type="gene ID" value="Hba_09392"/>
</dbReference>
<organism evidence="9 10">
    <name type="scientific">Heterorhabditis bacteriophora</name>
    <name type="common">Entomopathogenic nematode worm</name>
    <dbReference type="NCBI Taxonomy" id="37862"/>
    <lineage>
        <taxon>Eukaryota</taxon>
        <taxon>Metazoa</taxon>
        <taxon>Ecdysozoa</taxon>
        <taxon>Nematoda</taxon>
        <taxon>Chromadorea</taxon>
        <taxon>Rhabditida</taxon>
        <taxon>Rhabditina</taxon>
        <taxon>Rhabditomorpha</taxon>
        <taxon>Strongyloidea</taxon>
        <taxon>Heterorhabditidae</taxon>
        <taxon>Heterorhabditis</taxon>
    </lineage>
</organism>
<evidence type="ECO:0000256" key="3">
    <source>
        <dbReference type="ARBA" id="ARBA00022724"/>
    </source>
</evidence>
<name>A0A1I7WW79_HETBA</name>
<comment type="subcellular location">
    <subcellularLocation>
        <location evidence="1">Nucleus</location>
    </subcellularLocation>
</comment>
<keyword evidence="3" id="KW-0563">Paired box</keyword>
<dbReference type="PANTHER" id="PTHR45636">
    <property type="entry name" value="PAIRED BOX PROTEIN PAX-6-RELATED-RELATED"/>
    <property type="match status" value="1"/>
</dbReference>
<dbReference type="GO" id="GO:0000978">
    <property type="term" value="F:RNA polymerase II cis-regulatory region sequence-specific DNA binding"/>
    <property type="evidence" value="ECO:0007669"/>
    <property type="project" value="TreeGrafter"/>
</dbReference>
<evidence type="ECO:0000313" key="9">
    <source>
        <dbReference type="Proteomes" id="UP000095283"/>
    </source>
</evidence>
<evidence type="ECO:0000259" key="8">
    <source>
        <dbReference type="PROSITE" id="PS51057"/>
    </source>
</evidence>
<protein>
    <submittedName>
        <fullName evidence="10">Paired domain-containing protein</fullName>
    </submittedName>
</protein>
<keyword evidence="9" id="KW-1185">Reference proteome</keyword>
<evidence type="ECO:0000256" key="6">
    <source>
        <dbReference type="ARBA" id="ARBA00023163"/>
    </source>
</evidence>
<dbReference type="SUPFAM" id="SSF46689">
    <property type="entry name" value="Homeodomain-like"/>
    <property type="match status" value="1"/>
</dbReference>
<dbReference type="PROSITE" id="PS51057">
    <property type="entry name" value="PAIRED_2"/>
    <property type="match status" value="1"/>
</dbReference>
<keyword evidence="7" id="KW-0539">Nucleus</keyword>
<evidence type="ECO:0000256" key="2">
    <source>
        <dbReference type="ARBA" id="ARBA00022473"/>
    </source>
</evidence>
<dbReference type="InterPro" id="IPR009057">
    <property type="entry name" value="Homeodomain-like_sf"/>
</dbReference>
<dbReference type="GO" id="GO:0005634">
    <property type="term" value="C:nucleus"/>
    <property type="evidence" value="ECO:0007669"/>
    <property type="project" value="UniProtKB-SubCell"/>
</dbReference>
<evidence type="ECO:0000256" key="1">
    <source>
        <dbReference type="ARBA" id="ARBA00004123"/>
    </source>
</evidence>
<evidence type="ECO:0000313" key="10">
    <source>
        <dbReference type="WBParaSite" id="Hba_09392"/>
    </source>
</evidence>
<keyword evidence="5" id="KW-0238">DNA-binding</keyword>
<keyword evidence="6" id="KW-0804">Transcription</keyword>
<keyword evidence="2" id="KW-0217">Developmental protein</keyword>
<evidence type="ECO:0000256" key="4">
    <source>
        <dbReference type="ARBA" id="ARBA00023015"/>
    </source>
</evidence>
<evidence type="ECO:0000256" key="7">
    <source>
        <dbReference type="ARBA" id="ARBA00023242"/>
    </source>
</evidence>
<dbReference type="SMART" id="SM00351">
    <property type="entry name" value="PAX"/>
    <property type="match status" value="1"/>
</dbReference>
<dbReference type="AlphaFoldDB" id="A0A1I7WW79"/>
<dbReference type="Pfam" id="PF00292">
    <property type="entry name" value="PAX"/>
    <property type="match status" value="1"/>
</dbReference>
<dbReference type="InterPro" id="IPR001523">
    <property type="entry name" value="Paired_dom"/>
</dbReference>